<sequence>MAPKPICDPELTKFVERFPQLDLTDASIGGVRELMSTDPKMFDVRLDPEVVLISAEQPLSLFVYNPPSPNRSRPAIIHLHGGGLVMGSAEMSRTNMPAIAFDHDAVVVSVDYRLAPEHPFPAALDDTLAALQWLIANSEELGVDVSRVFVMGESAGGGIAAALCLRLRDEGADLLAGQILIYPMLDYRTGGPTCAASIPPDDEYIWTRANNRYGWTSYRGNFAVANERAGWFSPALAKSCEALPPAFLAVGSIDLFRDEAMEYARRLAASGVSTELHVMPDGVHGFDVACKAAISIRFSQILNAALSQMMNATPPPTGA</sequence>
<feature type="domain" description="Alpha/beta hydrolase fold-3" evidence="2">
    <location>
        <begin position="76"/>
        <end position="286"/>
    </location>
</feature>
<keyword evidence="1 3" id="KW-0378">Hydrolase</keyword>
<reference evidence="3 4" key="1">
    <citation type="submission" date="2018-12" db="EMBL/GenBank/DDBJ databases">
        <title>Croceicoccus ponticola sp. nov., a lipolytic bacterium isolated from seawater.</title>
        <authorList>
            <person name="Yoon J.-H."/>
        </authorList>
    </citation>
    <scope>NUCLEOTIDE SEQUENCE [LARGE SCALE GENOMIC DNA]</scope>
    <source>
        <strain evidence="3 4">GM-16</strain>
    </source>
</reference>
<evidence type="ECO:0000313" key="3">
    <source>
        <dbReference type="EMBL" id="RVQ65025.1"/>
    </source>
</evidence>
<evidence type="ECO:0000313" key="4">
    <source>
        <dbReference type="Proteomes" id="UP000283003"/>
    </source>
</evidence>
<dbReference type="Pfam" id="PF07859">
    <property type="entry name" value="Abhydrolase_3"/>
    <property type="match status" value="1"/>
</dbReference>
<dbReference type="AlphaFoldDB" id="A0A437GUK1"/>
<evidence type="ECO:0000259" key="2">
    <source>
        <dbReference type="Pfam" id="PF07859"/>
    </source>
</evidence>
<evidence type="ECO:0000256" key="1">
    <source>
        <dbReference type="ARBA" id="ARBA00022801"/>
    </source>
</evidence>
<protein>
    <submittedName>
        <fullName evidence="3">Alpha/beta hydrolase</fullName>
    </submittedName>
</protein>
<accession>A0A437GUK1</accession>
<dbReference type="EMBL" id="RXOL01000010">
    <property type="protein sequence ID" value="RVQ65025.1"/>
    <property type="molecule type" value="Genomic_DNA"/>
</dbReference>
<dbReference type="InterPro" id="IPR029058">
    <property type="entry name" value="AB_hydrolase_fold"/>
</dbReference>
<dbReference type="InterPro" id="IPR050300">
    <property type="entry name" value="GDXG_lipolytic_enzyme"/>
</dbReference>
<dbReference type="PANTHER" id="PTHR48081">
    <property type="entry name" value="AB HYDROLASE SUPERFAMILY PROTEIN C4A8.06C"/>
    <property type="match status" value="1"/>
</dbReference>
<dbReference type="RefSeq" id="WP_127613639.1">
    <property type="nucleotide sequence ID" value="NZ_RXOL01000010.1"/>
</dbReference>
<dbReference type="Proteomes" id="UP000283003">
    <property type="component" value="Unassembled WGS sequence"/>
</dbReference>
<dbReference type="PANTHER" id="PTHR48081:SF8">
    <property type="entry name" value="ALPHA_BETA HYDROLASE FOLD-3 DOMAIN-CONTAINING PROTEIN-RELATED"/>
    <property type="match status" value="1"/>
</dbReference>
<proteinExistence type="predicted"/>
<dbReference type="InterPro" id="IPR013094">
    <property type="entry name" value="AB_hydrolase_3"/>
</dbReference>
<keyword evidence="4" id="KW-1185">Reference proteome</keyword>
<name>A0A437GUK1_9SPHN</name>
<gene>
    <name evidence="3" type="ORF">EKN06_14595</name>
</gene>
<dbReference type="OrthoDB" id="9806180at2"/>
<dbReference type="Gene3D" id="3.40.50.1820">
    <property type="entry name" value="alpha/beta hydrolase"/>
    <property type="match status" value="1"/>
</dbReference>
<dbReference type="GO" id="GO:0016787">
    <property type="term" value="F:hydrolase activity"/>
    <property type="evidence" value="ECO:0007669"/>
    <property type="project" value="UniProtKB-KW"/>
</dbReference>
<organism evidence="3 4">
    <name type="scientific">Croceicoccus ponticola</name>
    <dbReference type="NCBI Taxonomy" id="2217664"/>
    <lineage>
        <taxon>Bacteria</taxon>
        <taxon>Pseudomonadati</taxon>
        <taxon>Pseudomonadota</taxon>
        <taxon>Alphaproteobacteria</taxon>
        <taxon>Sphingomonadales</taxon>
        <taxon>Erythrobacteraceae</taxon>
        <taxon>Croceicoccus</taxon>
    </lineage>
</organism>
<dbReference type="SUPFAM" id="SSF53474">
    <property type="entry name" value="alpha/beta-Hydrolases"/>
    <property type="match status" value="1"/>
</dbReference>
<comment type="caution">
    <text evidence="3">The sequence shown here is derived from an EMBL/GenBank/DDBJ whole genome shotgun (WGS) entry which is preliminary data.</text>
</comment>